<dbReference type="OrthoDB" id="9813126at2"/>
<protein>
    <recommendedName>
        <fullName evidence="3">IS3 family transposase</fullName>
    </recommendedName>
</protein>
<name>A0A2A4HFZ9_9GAMM</name>
<organism evidence="1 2">
    <name type="scientific">Vreelandella nigrificans</name>
    <dbReference type="NCBI Taxonomy" id="2042704"/>
    <lineage>
        <taxon>Bacteria</taxon>
        <taxon>Pseudomonadati</taxon>
        <taxon>Pseudomonadota</taxon>
        <taxon>Gammaproteobacteria</taxon>
        <taxon>Oceanospirillales</taxon>
        <taxon>Halomonadaceae</taxon>
        <taxon>Vreelandella</taxon>
    </lineage>
</organism>
<reference evidence="2" key="1">
    <citation type="submission" date="2017-09" db="EMBL/GenBank/DDBJ databases">
        <authorList>
            <person name="Cho G.-S."/>
            <person name="Oguntoyinbo F.A."/>
            <person name="Cnockaert M."/>
            <person name="Kabisch J."/>
            <person name="Neve H."/>
            <person name="Bockelmann W."/>
            <person name="Wenning M."/>
            <person name="Franz C.M."/>
            <person name="Vandamme P."/>
        </authorList>
    </citation>
    <scope>NUCLEOTIDE SEQUENCE [LARGE SCALE GENOMIC DNA]</scope>
    <source>
        <strain evidence="2">MBT G8648</strain>
    </source>
</reference>
<sequence length="94" mass="10512">MISTPDRQRAIALIEEARAQGARLEAACRELGITARTYQRWTRGGELHEDQRPLVGRPVPANALTPAEEQEILDVCHRPEYASLPPEQIVLVKS</sequence>
<keyword evidence="2" id="KW-1185">Reference proteome</keyword>
<dbReference type="Proteomes" id="UP000218677">
    <property type="component" value="Unassembled WGS sequence"/>
</dbReference>
<proteinExistence type="predicted"/>
<gene>
    <name evidence="1" type="ORF">CPA45_21945</name>
</gene>
<dbReference type="RefSeq" id="WP_096655370.1">
    <property type="nucleotide sequence ID" value="NZ_NWUX01000038.1"/>
</dbReference>
<dbReference type="EMBL" id="NWUX01000038">
    <property type="protein sequence ID" value="PCF93530.1"/>
    <property type="molecule type" value="Genomic_DNA"/>
</dbReference>
<accession>A0A2A4HFZ9</accession>
<comment type="caution">
    <text evidence="1">The sequence shown here is derived from an EMBL/GenBank/DDBJ whole genome shotgun (WGS) entry which is preliminary data.</text>
</comment>
<dbReference type="Pfam" id="PF13384">
    <property type="entry name" value="HTH_23"/>
    <property type="match status" value="1"/>
</dbReference>
<evidence type="ECO:0000313" key="2">
    <source>
        <dbReference type="Proteomes" id="UP000218677"/>
    </source>
</evidence>
<evidence type="ECO:0000313" key="1">
    <source>
        <dbReference type="EMBL" id="PCF93530.1"/>
    </source>
</evidence>
<evidence type="ECO:0008006" key="3">
    <source>
        <dbReference type="Google" id="ProtNLM"/>
    </source>
</evidence>
<dbReference type="AlphaFoldDB" id="A0A2A4HFZ9"/>